<keyword evidence="2" id="KW-0805">Transcription regulation</keyword>
<dbReference type="EMBL" id="CP076361">
    <property type="protein sequence ID" value="QWK90854.1"/>
    <property type="molecule type" value="Genomic_DNA"/>
</dbReference>
<evidence type="ECO:0000259" key="5">
    <source>
        <dbReference type="PROSITE" id="PS01124"/>
    </source>
</evidence>
<dbReference type="GO" id="GO:0003700">
    <property type="term" value="F:DNA-binding transcription factor activity"/>
    <property type="evidence" value="ECO:0007669"/>
    <property type="project" value="InterPro"/>
</dbReference>
<dbReference type="SUPFAM" id="SSF51182">
    <property type="entry name" value="RmlC-like cupins"/>
    <property type="match status" value="1"/>
</dbReference>
<gene>
    <name evidence="6" type="ORF">KM031_02785</name>
</gene>
<keyword evidence="4" id="KW-0804">Transcription</keyword>
<keyword evidence="3" id="KW-0238">DNA-binding</keyword>
<reference evidence="6" key="1">
    <citation type="submission" date="2021-06" db="EMBL/GenBank/DDBJ databases">
        <title>Direct submission.</title>
        <authorList>
            <person name="Lee C.-S."/>
            <person name="Jin L."/>
        </authorList>
    </citation>
    <scope>NUCLEOTIDE SEQUENCE</scope>
    <source>
        <strain evidence="6">Con5</strain>
    </source>
</reference>
<evidence type="ECO:0000256" key="1">
    <source>
        <dbReference type="ARBA" id="ARBA00022491"/>
    </source>
</evidence>
<protein>
    <submittedName>
        <fullName evidence="6">Helix-turn-helix transcriptional regulator</fullName>
    </submittedName>
</protein>
<dbReference type="PROSITE" id="PS01124">
    <property type="entry name" value="HTH_ARAC_FAMILY_2"/>
    <property type="match status" value="1"/>
</dbReference>
<proteinExistence type="predicted"/>
<keyword evidence="7" id="KW-1185">Reference proteome</keyword>
<accession>A0A975P727</accession>
<dbReference type="Gene3D" id="2.60.120.10">
    <property type="entry name" value="Jelly Rolls"/>
    <property type="match status" value="1"/>
</dbReference>
<feature type="domain" description="HTH araC/xylS-type" evidence="5">
    <location>
        <begin position="166"/>
        <end position="263"/>
    </location>
</feature>
<sequence>MTTDVDKAPTFVPSTIAYVEDPARPVLTHARTLKAGASVHPHRHPRGQLLWAWHGVMRVICDGAVWIVPASHAVWVPGGTLHHIVTETEVRIRNLYVDASRRVRAEPDVLLLTPLLREVILRLVSGAEEDAAAARHQRLCEVALDEIAGLPAAPLSLAGGQDPRLVRLTGHLGRQPADPRGLKELAALSGASPRTMERLFRQETGLTYRQWRSQRKLLAAIERLGHGESSTSIAYALGYHSPSAFVAAFRAHFGQPPQSFLPG</sequence>
<dbReference type="InterPro" id="IPR018060">
    <property type="entry name" value="HTH_AraC"/>
</dbReference>
<dbReference type="SUPFAM" id="SSF46689">
    <property type="entry name" value="Homeodomain-like"/>
    <property type="match status" value="1"/>
</dbReference>
<evidence type="ECO:0000256" key="4">
    <source>
        <dbReference type="ARBA" id="ARBA00023163"/>
    </source>
</evidence>
<dbReference type="InterPro" id="IPR014710">
    <property type="entry name" value="RmlC-like_jellyroll"/>
</dbReference>
<dbReference type="SMART" id="SM00342">
    <property type="entry name" value="HTH_ARAC"/>
    <property type="match status" value="1"/>
</dbReference>
<dbReference type="Gene3D" id="1.10.10.60">
    <property type="entry name" value="Homeodomain-like"/>
    <property type="match status" value="1"/>
</dbReference>
<name>A0A975P727_9RHOB</name>
<evidence type="ECO:0000313" key="7">
    <source>
        <dbReference type="Proteomes" id="UP000679352"/>
    </source>
</evidence>
<evidence type="ECO:0000256" key="2">
    <source>
        <dbReference type="ARBA" id="ARBA00023015"/>
    </source>
</evidence>
<evidence type="ECO:0000313" key="6">
    <source>
        <dbReference type="EMBL" id="QWK90854.1"/>
    </source>
</evidence>
<dbReference type="InterPro" id="IPR011051">
    <property type="entry name" value="RmlC_Cupin_sf"/>
</dbReference>
<keyword evidence="1" id="KW-0678">Repressor</keyword>
<dbReference type="InterPro" id="IPR003313">
    <property type="entry name" value="AraC-bd"/>
</dbReference>
<evidence type="ECO:0000256" key="3">
    <source>
        <dbReference type="ARBA" id="ARBA00023125"/>
    </source>
</evidence>
<dbReference type="CDD" id="cd06124">
    <property type="entry name" value="cupin_NimR-like_N"/>
    <property type="match status" value="1"/>
</dbReference>
<dbReference type="GO" id="GO:0043565">
    <property type="term" value="F:sequence-specific DNA binding"/>
    <property type="evidence" value="ECO:0007669"/>
    <property type="project" value="InterPro"/>
</dbReference>
<dbReference type="KEGG" id="gfu:KM031_02785"/>
<dbReference type="Proteomes" id="UP000679352">
    <property type="component" value="Chromosome"/>
</dbReference>
<dbReference type="FunFam" id="1.10.10.60:FF:000132">
    <property type="entry name" value="AraC family transcriptional regulator"/>
    <property type="match status" value="1"/>
</dbReference>
<dbReference type="Pfam" id="PF02311">
    <property type="entry name" value="AraC_binding"/>
    <property type="match status" value="1"/>
</dbReference>
<dbReference type="PANTHER" id="PTHR11019:SF159">
    <property type="entry name" value="TRANSCRIPTIONAL REGULATOR-RELATED"/>
    <property type="match status" value="1"/>
</dbReference>
<dbReference type="PANTHER" id="PTHR11019">
    <property type="entry name" value="HTH-TYPE TRANSCRIPTIONAL REGULATOR NIMR"/>
    <property type="match status" value="1"/>
</dbReference>
<dbReference type="RefSeq" id="WP_215503045.1">
    <property type="nucleotide sequence ID" value="NZ_CP076361.1"/>
</dbReference>
<dbReference type="Pfam" id="PF12833">
    <property type="entry name" value="HTH_18"/>
    <property type="match status" value="1"/>
</dbReference>
<dbReference type="InterPro" id="IPR009057">
    <property type="entry name" value="Homeodomain-like_sf"/>
</dbReference>
<dbReference type="AlphaFoldDB" id="A0A975P727"/>
<organism evidence="6 7">
    <name type="scientific">Gemmobacter fulvus</name>
    <dbReference type="NCBI Taxonomy" id="2840474"/>
    <lineage>
        <taxon>Bacteria</taxon>
        <taxon>Pseudomonadati</taxon>
        <taxon>Pseudomonadota</taxon>
        <taxon>Alphaproteobacteria</taxon>
        <taxon>Rhodobacterales</taxon>
        <taxon>Paracoccaceae</taxon>
        <taxon>Gemmobacter</taxon>
    </lineage>
</organism>